<evidence type="ECO:0000256" key="6">
    <source>
        <dbReference type="ARBA" id="ARBA00023237"/>
    </source>
</evidence>
<dbReference type="PANTHER" id="PTHR30026:SF20">
    <property type="entry name" value="OUTER MEMBRANE PROTEIN TOLC"/>
    <property type="match status" value="1"/>
</dbReference>
<evidence type="ECO:0000256" key="2">
    <source>
        <dbReference type="ARBA" id="ARBA00022448"/>
    </source>
</evidence>
<evidence type="ECO:0000256" key="1">
    <source>
        <dbReference type="ARBA" id="ARBA00004442"/>
    </source>
</evidence>
<dbReference type="Gene3D" id="1.20.1600.10">
    <property type="entry name" value="Outer membrane efflux proteins (OEP)"/>
    <property type="match status" value="1"/>
</dbReference>
<dbReference type="GO" id="GO:1990281">
    <property type="term" value="C:efflux pump complex"/>
    <property type="evidence" value="ECO:0007669"/>
    <property type="project" value="TreeGrafter"/>
</dbReference>
<dbReference type="PANTHER" id="PTHR30026">
    <property type="entry name" value="OUTER MEMBRANE PROTEIN TOLC"/>
    <property type="match status" value="1"/>
</dbReference>
<evidence type="ECO:0000313" key="7">
    <source>
        <dbReference type="EMBL" id="SVC27904.1"/>
    </source>
</evidence>
<reference evidence="7" key="1">
    <citation type="submission" date="2018-05" db="EMBL/GenBank/DDBJ databases">
        <authorList>
            <person name="Lanie J.A."/>
            <person name="Ng W.-L."/>
            <person name="Kazmierczak K.M."/>
            <person name="Andrzejewski T.M."/>
            <person name="Davidsen T.M."/>
            <person name="Wayne K.J."/>
            <person name="Tettelin H."/>
            <person name="Glass J.I."/>
            <person name="Rusch D."/>
            <person name="Podicherti R."/>
            <person name="Tsui H.-C.T."/>
            <person name="Winkler M.E."/>
        </authorList>
    </citation>
    <scope>NUCLEOTIDE SEQUENCE</scope>
</reference>
<keyword evidence="5" id="KW-0472">Membrane</keyword>
<dbReference type="GO" id="GO:0009279">
    <property type="term" value="C:cell outer membrane"/>
    <property type="evidence" value="ECO:0007669"/>
    <property type="project" value="UniProtKB-SubCell"/>
</dbReference>
<dbReference type="AlphaFoldDB" id="A0A382KSX1"/>
<organism evidence="7">
    <name type="scientific">marine metagenome</name>
    <dbReference type="NCBI Taxonomy" id="408172"/>
    <lineage>
        <taxon>unclassified sequences</taxon>
        <taxon>metagenomes</taxon>
        <taxon>ecological metagenomes</taxon>
    </lineage>
</organism>
<dbReference type="Pfam" id="PF02321">
    <property type="entry name" value="OEP"/>
    <property type="match status" value="1"/>
</dbReference>
<keyword evidence="2" id="KW-0813">Transport</keyword>
<dbReference type="SUPFAM" id="SSF56954">
    <property type="entry name" value="Outer membrane efflux proteins (OEP)"/>
    <property type="match status" value="1"/>
</dbReference>
<name>A0A382KSX1_9ZZZZ</name>
<proteinExistence type="predicted"/>
<gene>
    <name evidence="7" type="ORF">METZ01_LOCUS280758</name>
</gene>
<comment type="subcellular location">
    <subcellularLocation>
        <location evidence="1">Cell outer membrane</location>
    </subcellularLocation>
</comment>
<dbReference type="InterPro" id="IPR051906">
    <property type="entry name" value="TolC-like"/>
</dbReference>
<keyword evidence="4" id="KW-0812">Transmembrane</keyword>
<dbReference type="InterPro" id="IPR003423">
    <property type="entry name" value="OMP_efflux"/>
</dbReference>
<accession>A0A382KSX1</accession>
<sequence length="254" mass="28382">KAEVSVGQARVEVLNRKANLENARRVLFNDMGLQDFGQSITAIDDEWLAETFPTSADIMELLKTRNPSLLVSQAQINLGDLNYKISKGLRLPSLNSSVNYSANGENSEELMDAIKDDWSLGMNVTLSIPIYTGNNLSIQQQQAKLSRQQSEYDYTTLLNNLRVQAELIRKSLNNYAEIIPLNKAIVASAEEDLKFVRERYSLGSATILEVLDAQVSLIRSNSTLINTIHDARMQEASLKALLGTLDLDYQIEED</sequence>
<evidence type="ECO:0000256" key="5">
    <source>
        <dbReference type="ARBA" id="ARBA00023136"/>
    </source>
</evidence>
<evidence type="ECO:0008006" key="8">
    <source>
        <dbReference type="Google" id="ProtNLM"/>
    </source>
</evidence>
<evidence type="ECO:0000256" key="4">
    <source>
        <dbReference type="ARBA" id="ARBA00022692"/>
    </source>
</evidence>
<feature type="non-terminal residue" evidence="7">
    <location>
        <position position="1"/>
    </location>
</feature>
<dbReference type="EMBL" id="UINC01082803">
    <property type="protein sequence ID" value="SVC27904.1"/>
    <property type="molecule type" value="Genomic_DNA"/>
</dbReference>
<protein>
    <recommendedName>
        <fullName evidence="8">TolC family protein</fullName>
    </recommendedName>
</protein>
<dbReference type="GO" id="GO:0015288">
    <property type="term" value="F:porin activity"/>
    <property type="evidence" value="ECO:0007669"/>
    <property type="project" value="TreeGrafter"/>
</dbReference>
<dbReference type="GO" id="GO:0015562">
    <property type="term" value="F:efflux transmembrane transporter activity"/>
    <property type="evidence" value="ECO:0007669"/>
    <property type="project" value="InterPro"/>
</dbReference>
<evidence type="ECO:0000256" key="3">
    <source>
        <dbReference type="ARBA" id="ARBA00022452"/>
    </source>
</evidence>
<keyword evidence="6" id="KW-0998">Cell outer membrane</keyword>
<keyword evidence="3" id="KW-1134">Transmembrane beta strand</keyword>